<feature type="compositionally biased region" description="Basic and acidic residues" evidence="1">
    <location>
        <begin position="195"/>
        <end position="205"/>
    </location>
</feature>
<dbReference type="PANTHER" id="PTHR28160">
    <property type="entry name" value="54S RIBOSOMAL PROTEIN L15, MITOCHONDRIAL"/>
    <property type="match status" value="1"/>
</dbReference>
<evidence type="ECO:0000313" key="4">
    <source>
        <dbReference type="Proteomes" id="UP000297245"/>
    </source>
</evidence>
<evidence type="ECO:0000313" key="3">
    <source>
        <dbReference type="EMBL" id="THV00735.1"/>
    </source>
</evidence>
<dbReference type="GO" id="GO:0032543">
    <property type="term" value="P:mitochondrial translation"/>
    <property type="evidence" value="ECO:0007669"/>
    <property type="project" value="InterPro"/>
</dbReference>
<dbReference type="PANTHER" id="PTHR28160:SF1">
    <property type="entry name" value="LARGE RIBOSOMAL SUBUNIT PROTEIN ML57"/>
    <property type="match status" value="1"/>
</dbReference>
<dbReference type="GO" id="GO:0005762">
    <property type="term" value="C:mitochondrial large ribosomal subunit"/>
    <property type="evidence" value="ECO:0007669"/>
    <property type="project" value="InterPro"/>
</dbReference>
<accession>A0A4S8MDS3</accession>
<dbReference type="GO" id="GO:0004525">
    <property type="term" value="F:ribonuclease III activity"/>
    <property type="evidence" value="ECO:0007669"/>
    <property type="project" value="InterPro"/>
</dbReference>
<dbReference type="SUPFAM" id="SSF69065">
    <property type="entry name" value="RNase III domain-like"/>
    <property type="match status" value="1"/>
</dbReference>
<evidence type="ECO:0000259" key="2">
    <source>
        <dbReference type="Pfam" id="PF14622"/>
    </source>
</evidence>
<reference evidence="3 4" key="1">
    <citation type="journal article" date="2019" name="Nat. Ecol. Evol.">
        <title>Megaphylogeny resolves global patterns of mushroom evolution.</title>
        <authorList>
            <person name="Varga T."/>
            <person name="Krizsan K."/>
            <person name="Foldi C."/>
            <person name="Dima B."/>
            <person name="Sanchez-Garcia M."/>
            <person name="Sanchez-Ramirez S."/>
            <person name="Szollosi G.J."/>
            <person name="Szarkandi J.G."/>
            <person name="Papp V."/>
            <person name="Albert L."/>
            <person name="Andreopoulos W."/>
            <person name="Angelini C."/>
            <person name="Antonin V."/>
            <person name="Barry K.W."/>
            <person name="Bougher N.L."/>
            <person name="Buchanan P."/>
            <person name="Buyck B."/>
            <person name="Bense V."/>
            <person name="Catcheside P."/>
            <person name="Chovatia M."/>
            <person name="Cooper J."/>
            <person name="Damon W."/>
            <person name="Desjardin D."/>
            <person name="Finy P."/>
            <person name="Geml J."/>
            <person name="Haridas S."/>
            <person name="Hughes K."/>
            <person name="Justo A."/>
            <person name="Karasinski D."/>
            <person name="Kautmanova I."/>
            <person name="Kiss B."/>
            <person name="Kocsube S."/>
            <person name="Kotiranta H."/>
            <person name="LaButti K.M."/>
            <person name="Lechner B.E."/>
            <person name="Liimatainen K."/>
            <person name="Lipzen A."/>
            <person name="Lukacs Z."/>
            <person name="Mihaltcheva S."/>
            <person name="Morgado L.N."/>
            <person name="Niskanen T."/>
            <person name="Noordeloos M.E."/>
            <person name="Ohm R.A."/>
            <person name="Ortiz-Santana B."/>
            <person name="Ovrebo C."/>
            <person name="Racz N."/>
            <person name="Riley R."/>
            <person name="Savchenko A."/>
            <person name="Shiryaev A."/>
            <person name="Soop K."/>
            <person name="Spirin V."/>
            <person name="Szebenyi C."/>
            <person name="Tomsovsky M."/>
            <person name="Tulloss R.E."/>
            <person name="Uehling J."/>
            <person name="Grigoriev I.V."/>
            <person name="Vagvolgyi C."/>
            <person name="Papp T."/>
            <person name="Martin F.M."/>
            <person name="Miettinen O."/>
            <person name="Hibbett D.S."/>
            <person name="Nagy L.G."/>
        </authorList>
    </citation>
    <scope>NUCLEOTIDE SEQUENCE [LARGE SCALE GENOMIC DNA]</scope>
    <source>
        <strain evidence="3 4">CBS 962.96</strain>
    </source>
</reference>
<keyword evidence="4" id="KW-1185">Reference proteome</keyword>
<protein>
    <recommendedName>
        <fullName evidence="2">RNase III domain-containing protein</fullName>
    </recommendedName>
</protein>
<gene>
    <name evidence="3" type="ORF">K435DRAFT_656721</name>
</gene>
<name>A0A4S8MDS3_DENBC</name>
<dbReference type="EMBL" id="ML179100">
    <property type="protein sequence ID" value="THV00735.1"/>
    <property type="molecule type" value="Genomic_DNA"/>
</dbReference>
<sequence length="236" mass="25912">MREPSPAFAEHLNGLFPELEFPKELARRILTHSSHPAAIYGHNAALSFLGRRVLSTYLSLLLSSSSNLKPTDDVEEIVSATLNSYDLGEHVGSDWGLGRAMRWTPAVSANTLQKTGMQQNILKGAGLYKVQGQAVAAVVGGVYEQFGASVAHRLFHTRILPRLITDSPGNRLPAAFHQDVRVVFNRMGGSKSSLLKKEDEPEMKSPFKKPMSTQARKQAKEERSVEVSEKSTESIA</sequence>
<dbReference type="GO" id="GO:0003735">
    <property type="term" value="F:structural constituent of ribosome"/>
    <property type="evidence" value="ECO:0007669"/>
    <property type="project" value="InterPro"/>
</dbReference>
<feature type="region of interest" description="Disordered" evidence="1">
    <location>
        <begin position="191"/>
        <end position="236"/>
    </location>
</feature>
<dbReference type="Pfam" id="PF14622">
    <property type="entry name" value="Ribonucleas_3_3"/>
    <property type="match status" value="1"/>
</dbReference>
<feature type="domain" description="RNase III" evidence="2">
    <location>
        <begin position="23"/>
        <end position="162"/>
    </location>
</feature>
<feature type="compositionally biased region" description="Basic and acidic residues" evidence="1">
    <location>
        <begin position="218"/>
        <end position="236"/>
    </location>
</feature>
<dbReference type="InterPro" id="IPR036389">
    <property type="entry name" value="RNase_III_sf"/>
</dbReference>
<dbReference type="OrthoDB" id="2281895at2759"/>
<dbReference type="Proteomes" id="UP000297245">
    <property type="component" value="Unassembled WGS sequence"/>
</dbReference>
<proteinExistence type="predicted"/>
<dbReference type="InterPro" id="IPR040030">
    <property type="entry name" value="Ribosomal_mL57"/>
</dbReference>
<dbReference type="AlphaFoldDB" id="A0A4S8MDS3"/>
<organism evidence="3 4">
    <name type="scientific">Dendrothele bispora (strain CBS 962.96)</name>
    <dbReference type="NCBI Taxonomy" id="1314807"/>
    <lineage>
        <taxon>Eukaryota</taxon>
        <taxon>Fungi</taxon>
        <taxon>Dikarya</taxon>
        <taxon>Basidiomycota</taxon>
        <taxon>Agaricomycotina</taxon>
        <taxon>Agaricomycetes</taxon>
        <taxon>Agaricomycetidae</taxon>
        <taxon>Agaricales</taxon>
        <taxon>Agaricales incertae sedis</taxon>
        <taxon>Dendrothele</taxon>
    </lineage>
</organism>
<dbReference type="InterPro" id="IPR000999">
    <property type="entry name" value="RNase_III_dom"/>
</dbReference>
<dbReference type="GO" id="GO:0006396">
    <property type="term" value="P:RNA processing"/>
    <property type="evidence" value="ECO:0007669"/>
    <property type="project" value="InterPro"/>
</dbReference>
<dbReference type="Gene3D" id="1.10.1520.10">
    <property type="entry name" value="Ribonuclease III domain"/>
    <property type="match status" value="1"/>
</dbReference>
<evidence type="ECO:0000256" key="1">
    <source>
        <dbReference type="SAM" id="MobiDB-lite"/>
    </source>
</evidence>